<name>A0A183P5W8_9TREM</name>
<accession>A0A183P5W8</accession>
<proteinExistence type="predicted"/>
<dbReference type="Proteomes" id="UP000269396">
    <property type="component" value="Unassembled WGS sequence"/>
</dbReference>
<dbReference type="EMBL" id="UZAL01029964">
    <property type="protein sequence ID" value="VDP51336.1"/>
    <property type="molecule type" value="Genomic_DNA"/>
</dbReference>
<evidence type="ECO:0000313" key="2">
    <source>
        <dbReference type="Proteomes" id="UP000269396"/>
    </source>
</evidence>
<reference evidence="1 2" key="1">
    <citation type="submission" date="2018-11" db="EMBL/GenBank/DDBJ databases">
        <authorList>
            <consortium name="Pathogen Informatics"/>
        </authorList>
    </citation>
    <scope>NUCLEOTIDE SEQUENCE [LARGE SCALE GENOMIC DNA]</scope>
    <source>
        <strain>Denwood</strain>
        <strain evidence="2">Zambia</strain>
    </source>
</reference>
<protein>
    <submittedName>
        <fullName evidence="1">Uncharacterized protein</fullName>
    </submittedName>
</protein>
<keyword evidence="2" id="KW-1185">Reference proteome</keyword>
<gene>
    <name evidence="1" type="ORF">SMTD_LOCUS9754</name>
</gene>
<sequence length="115" mass="12850">MKTSICGGKLGTQWIDWIQPDDLNFTNDLALLSDTHKQVWKEAVGVAAASASENLYIQEKNKILKYDTGDTNSITHDGATLEELETFTYLRSVINERRGADADINVRTSKAREAF</sequence>
<dbReference type="AlphaFoldDB" id="A0A183P5W8"/>
<evidence type="ECO:0000313" key="1">
    <source>
        <dbReference type="EMBL" id="VDP51336.1"/>
    </source>
</evidence>
<organism evidence="1 2">
    <name type="scientific">Schistosoma mattheei</name>
    <dbReference type="NCBI Taxonomy" id="31246"/>
    <lineage>
        <taxon>Eukaryota</taxon>
        <taxon>Metazoa</taxon>
        <taxon>Spiralia</taxon>
        <taxon>Lophotrochozoa</taxon>
        <taxon>Platyhelminthes</taxon>
        <taxon>Trematoda</taxon>
        <taxon>Digenea</taxon>
        <taxon>Strigeidida</taxon>
        <taxon>Schistosomatoidea</taxon>
        <taxon>Schistosomatidae</taxon>
        <taxon>Schistosoma</taxon>
    </lineage>
</organism>